<evidence type="ECO:0000256" key="3">
    <source>
        <dbReference type="ARBA" id="ARBA00022692"/>
    </source>
</evidence>
<evidence type="ECO:0000256" key="5">
    <source>
        <dbReference type="ARBA" id="ARBA00023136"/>
    </source>
</evidence>
<dbReference type="InterPro" id="IPR006696">
    <property type="entry name" value="DUF423"/>
</dbReference>
<keyword evidence="8" id="KW-1185">Reference proteome</keyword>
<dbReference type="Proteomes" id="UP000219281">
    <property type="component" value="Unassembled WGS sequence"/>
</dbReference>
<reference evidence="8" key="1">
    <citation type="submission" date="2017-09" db="EMBL/GenBank/DDBJ databases">
        <authorList>
            <person name="Varghese N."/>
            <person name="Submissions S."/>
        </authorList>
    </citation>
    <scope>NUCLEOTIDE SEQUENCE [LARGE SCALE GENOMIC DNA]</scope>
    <source>
        <strain evidence="8">CGMCC 1.12803</strain>
    </source>
</reference>
<sequence length="133" mass="14818">MIFSYLYHMTNNCAIITGAAFGLLAIILGAFGAHALKKVLSAEKLTSFEVGVRYQTYSALFLILIGYNANFETNLIQWAYYFVTIGTILFSFSIYFLSLSEYLKRNFKFLGPITPLGGLLMILGWGCLLLSAL</sequence>
<organism evidence="7 8">
    <name type="scientific">Pedobacter xixiisoli</name>
    <dbReference type="NCBI Taxonomy" id="1476464"/>
    <lineage>
        <taxon>Bacteria</taxon>
        <taxon>Pseudomonadati</taxon>
        <taxon>Bacteroidota</taxon>
        <taxon>Sphingobacteriia</taxon>
        <taxon>Sphingobacteriales</taxon>
        <taxon>Sphingobacteriaceae</taxon>
        <taxon>Pedobacter</taxon>
    </lineage>
</organism>
<comment type="subcellular location">
    <subcellularLocation>
        <location evidence="1">Membrane</location>
        <topology evidence="1">Multi-pass membrane protein</topology>
    </subcellularLocation>
</comment>
<name>A0A285ZZ32_9SPHI</name>
<evidence type="ECO:0000256" key="2">
    <source>
        <dbReference type="ARBA" id="ARBA00009694"/>
    </source>
</evidence>
<evidence type="ECO:0000256" key="6">
    <source>
        <dbReference type="SAM" id="Phobius"/>
    </source>
</evidence>
<proteinExistence type="inferred from homology"/>
<dbReference type="PANTHER" id="PTHR43461:SF1">
    <property type="entry name" value="TRANSMEMBRANE PROTEIN 256"/>
    <property type="match status" value="1"/>
</dbReference>
<evidence type="ECO:0000313" key="7">
    <source>
        <dbReference type="EMBL" id="SOD14877.1"/>
    </source>
</evidence>
<dbReference type="AlphaFoldDB" id="A0A285ZZ32"/>
<feature type="transmembrane region" description="Helical" evidence="6">
    <location>
        <begin position="12"/>
        <end position="34"/>
    </location>
</feature>
<dbReference type="GO" id="GO:0005886">
    <property type="term" value="C:plasma membrane"/>
    <property type="evidence" value="ECO:0007669"/>
    <property type="project" value="TreeGrafter"/>
</dbReference>
<protein>
    <submittedName>
        <fullName evidence="7">Uncharacterized membrane protein YgdD, TMEM256/DUF423 family</fullName>
    </submittedName>
</protein>
<keyword evidence="5 6" id="KW-0472">Membrane</keyword>
<keyword evidence="3 6" id="KW-0812">Transmembrane</keyword>
<evidence type="ECO:0000313" key="8">
    <source>
        <dbReference type="Proteomes" id="UP000219281"/>
    </source>
</evidence>
<accession>A0A285ZZ32</accession>
<feature type="transmembrane region" description="Helical" evidence="6">
    <location>
        <begin position="78"/>
        <end position="97"/>
    </location>
</feature>
<feature type="transmembrane region" description="Helical" evidence="6">
    <location>
        <begin position="54"/>
        <end position="71"/>
    </location>
</feature>
<evidence type="ECO:0000256" key="1">
    <source>
        <dbReference type="ARBA" id="ARBA00004141"/>
    </source>
</evidence>
<keyword evidence="4 6" id="KW-1133">Transmembrane helix</keyword>
<gene>
    <name evidence="7" type="ORF">SAMN06297358_1838</name>
</gene>
<dbReference type="PANTHER" id="PTHR43461">
    <property type="entry name" value="TRANSMEMBRANE PROTEIN 256"/>
    <property type="match status" value="1"/>
</dbReference>
<dbReference type="Pfam" id="PF04241">
    <property type="entry name" value="DUF423"/>
    <property type="match status" value="1"/>
</dbReference>
<feature type="transmembrane region" description="Helical" evidence="6">
    <location>
        <begin position="109"/>
        <end position="130"/>
    </location>
</feature>
<comment type="similarity">
    <text evidence="2">Belongs to the UPF0382 family.</text>
</comment>
<evidence type="ECO:0000256" key="4">
    <source>
        <dbReference type="ARBA" id="ARBA00022989"/>
    </source>
</evidence>
<dbReference type="EMBL" id="OCMT01000002">
    <property type="protein sequence ID" value="SOD14877.1"/>
    <property type="molecule type" value="Genomic_DNA"/>
</dbReference>